<proteinExistence type="predicted"/>
<dbReference type="EC" id="2.4.1.17" evidence="1"/>
<name>A0A170WHU6_TRIIF</name>
<protein>
    <submittedName>
        <fullName evidence="1">Galactosylgalactosylxylosylprotein 3-beta-glucuronosyltransferase 3</fullName>
        <ecNumber evidence="1">2.4.1.17</ecNumber>
    </submittedName>
</protein>
<accession>A0A170WHU6</accession>
<feature type="non-terminal residue" evidence="1">
    <location>
        <position position="1"/>
    </location>
</feature>
<dbReference type="EMBL" id="GEMB01005624">
    <property type="protein sequence ID" value="JAR97698.1"/>
    <property type="molecule type" value="Transcribed_RNA"/>
</dbReference>
<keyword evidence="1" id="KW-0808">Transferase</keyword>
<dbReference type="AlphaFoldDB" id="A0A170WHU6"/>
<evidence type="ECO:0000313" key="1">
    <source>
        <dbReference type="EMBL" id="JAR97698.1"/>
    </source>
</evidence>
<keyword evidence="1" id="KW-0328">Glycosyltransferase</keyword>
<reference evidence="1" key="1">
    <citation type="submission" date="2016-04" db="EMBL/GenBank/DDBJ databases">
        <authorList>
            <person name="Calderon-Fernandez G.M.Sr."/>
        </authorList>
    </citation>
    <scope>NUCLEOTIDE SEQUENCE</scope>
    <source>
        <strain evidence="1">Int1</strain>
        <tissue evidence="1">Integument</tissue>
    </source>
</reference>
<sequence>LIVLKKRRMLLIAVIQYVDTQSVSTSMLKK</sequence>
<organism evidence="1">
    <name type="scientific">Triatoma infestans</name>
    <name type="common">Assassin bug</name>
    <dbReference type="NCBI Taxonomy" id="30076"/>
    <lineage>
        <taxon>Eukaryota</taxon>
        <taxon>Metazoa</taxon>
        <taxon>Ecdysozoa</taxon>
        <taxon>Arthropoda</taxon>
        <taxon>Hexapoda</taxon>
        <taxon>Insecta</taxon>
        <taxon>Pterygota</taxon>
        <taxon>Neoptera</taxon>
        <taxon>Paraneoptera</taxon>
        <taxon>Hemiptera</taxon>
        <taxon>Heteroptera</taxon>
        <taxon>Panheteroptera</taxon>
        <taxon>Cimicomorpha</taxon>
        <taxon>Reduviidae</taxon>
        <taxon>Triatominae</taxon>
        <taxon>Triatoma</taxon>
    </lineage>
</organism>
<reference evidence="1" key="2">
    <citation type="journal article" date="2017" name="J. Med. Entomol.">
        <title>Transcriptome Analysis of the Triatoma infestans (Hemiptera: Reduviidae) Integument.</title>
        <authorList>
            <person name="Calderon-Fernandez G.M."/>
            <person name="Moriconi D.E."/>
            <person name="Dulbecco A.B."/>
            <person name="Juarez M.P."/>
        </authorList>
    </citation>
    <scope>NUCLEOTIDE SEQUENCE</scope>
    <source>
        <strain evidence="1">Int1</strain>
        <tissue evidence="1">Integument</tissue>
    </source>
</reference>
<dbReference type="GO" id="GO:0015020">
    <property type="term" value="F:glucuronosyltransferase activity"/>
    <property type="evidence" value="ECO:0007669"/>
    <property type="project" value="UniProtKB-EC"/>
</dbReference>